<evidence type="ECO:0000256" key="2">
    <source>
        <dbReference type="ARBA" id="ARBA00011961"/>
    </source>
</evidence>
<dbReference type="SUPFAM" id="SSF56112">
    <property type="entry name" value="Protein kinase-like (PK-like)"/>
    <property type="match status" value="1"/>
</dbReference>
<evidence type="ECO:0000313" key="11">
    <source>
        <dbReference type="WBParaSite" id="nOo.2.0.1.t01546-RA"/>
    </source>
</evidence>
<dbReference type="FunFam" id="3.30.200.20:FF:000264">
    <property type="entry name" value="Protein-ribulosamine 3-kinase, chloroplastic"/>
    <property type="match status" value="1"/>
</dbReference>
<dbReference type="GO" id="GO:0102193">
    <property type="term" value="F:protein-ribulosamine 3-kinase activity"/>
    <property type="evidence" value="ECO:0007669"/>
    <property type="project" value="UniProtKB-EC"/>
</dbReference>
<dbReference type="PANTHER" id="PTHR12149:SF8">
    <property type="entry name" value="PROTEIN-RIBULOSAMINE 3-KINASE"/>
    <property type="match status" value="1"/>
</dbReference>
<dbReference type="Gene3D" id="3.30.710.10">
    <property type="entry name" value="Potassium Channel Kv1.1, Chain A"/>
    <property type="match status" value="1"/>
</dbReference>
<dbReference type="GO" id="GO:0005737">
    <property type="term" value="C:cytoplasm"/>
    <property type="evidence" value="ECO:0007669"/>
    <property type="project" value="UniProtKB-ARBA"/>
</dbReference>
<dbReference type="Gene3D" id="3.90.1200.10">
    <property type="match status" value="1"/>
</dbReference>
<dbReference type="EC" id="2.7.1.172" evidence="2"/>
<sequence>METEIRKQLGLKTLESFGGTTGGCISKGGGYHSDLGDLFIKFSERENAKRMFDGEFASLEALYRTETIRVPKPIKSISHKNRHCLITEYIDLHGPAKPSELGRDLARMHMHNAHLLKEKERASSFVGGLEKAAEPITQFGFHVPTCCGYLPQNNEWCDDWMKHNDRDLLSSWPQLERKIPTIFKDIGNIVPAIVHGDLWSGNYSYCSDGPVIFDPAAFYAHSEYELGIMKMFGGFGSSVYSAYHEIIPEAKGIEKRVQLYELFHHLNHWMAAMECFSKNDGGKLDELIFIHRSAFTIAYMDSRIHSAAFSSTYGSRSIDWFFDISCDRRAPQIRLAQRRMRVDETYPSGLILLKYYAVSRKYDQISELEMQEKPFSGLFVVPEDSEFFRTIFRTIHSQAFDGGEIVLTVRIIFKVNDFFGMLRRRERTPLTHIPENDCRSVALAQILDAQRDFKIMANDGEIKTSKYLLYLSTNYFHELITTNPSASSAVLNFNREIIEKVLDFAYKGIYNMEVRLIDKNWKSISLDDAVKILDIAYEQQFASLLDSAMNLIVDQYFIDFRYNEHSEGEDGELFQRLNRSEIADFLAPTNVMLASYRKRGSVTRILKYKTRMPSKRQFIE</sequence>
<reference evidence="11" key="1">
    <citation type="submission" date="2016-06" db="UniProtKB">
        <authorList>
            <consortium name="WormBaseParasite"/>
        </authorList>
    </citation>
    <scope>IDENTIFICATION</scope>
</reference>
<keyword evidence="6" id="KW-0067">ATP-binding</keyword>
<evidence type="ECO:0000313" key="9">
    <source>
        <dbReference type="EMBL" id="VDK64407.1"/>
    </source>
</evidence>
<dbReference type="InterPro" id="IPR016477">
    <property type="entry name" value="Fructo-/Ketosamine-3-kinase"/>
</dbReference>
<evidence type="ECO:0000256" key="1">
    <source>
        <dbReference type="ARBA" id="ARBA00009460"/>
    </source>
</evidence>
<dbReference type="WBParaSite" id="nOo.2.0.1.t01546-RA">
    <property type="protein sequence ID" value="nOo.2.0.1.t01546-RA"/>
    <property type="gene ID" value="nOo.2.0.1.g01546"/>
</dbReference>
<proteinExistence type="inferred from homology"/>
<dbReference type="GO" id="GO:0016301">
    <property type="term" value="F:kinase activity"/>
    <property type="evidence" value="ECO:0007669"/>
    <property type="project" value="UniProtKB-KW"/>
</dbReference>
<evidence type="ECO:0000259" key="8">
    <source>
        <dbReference type="PROSITE" id="PS50097"/>
    </source>
</evidence>
<dbReference type="Pfam" id="PF00651">
    <property type="entry name" value="BTB"/>
    <property type="match status" value="1"/>
</dbReference>
<dbReference type="GO" id="GO:0005524">
    <property type="term" value="F:ATP binding"/>
    <property type="evidence" value="ECO:0007669"/>
    <property type="project" value="UniProtKB-KW"/>
</dbReference>
<evidence type="ECO:0000256" key="7">
    <source>
        <dbReference type="ARBA" id="ARBA00048655"/>
    </source>
</evidence>
<dbReference type="SUPFAM" id="SSF54695">
    <property type="entry name" value="POZ domain"/>
    <property type="match status" value="1"/>
</dbReference>
<dbReference type="PROSITE" id="PS50097">
    <property type="entry name" value="BTB"/>
    <property type="match status" value="1"/>
</dbReference>
<evidence type="ECO:0000256" key="4">
    <source>
        <dbReference type="ARBA" id="ARBA00022741"/>
    </source>
</evidence>
<keyword evidence="3" id="KW-0808">Transferase</keyword>
<evidence type="ECO:0000256" key="6">
    <source>
        <dbReference type="ARBA" id="ARBA00022840"/>
    </source>
</evidence>
<organism evidence="11">
    <name type="scientific">Onchocerca ochengi</name>
    <name type="common">Filarial nematode worm</name>
    <dbReference type="NCBI Taxonomy" id="42157"/>
    <lineage>
        <taxon>Eukaryota</taxon>
        <taxon>Metazoa</taxon>
        <taxon>Ecdysozoa</taxon>
        <taxon>Nematoda</taxon>
        <taxon>Chromadorea</taxon>
        <taxon>Rhabditida</taxon>
        <taxon>Spirurina</taxon>
        <taxon>Spiruromorpha</taxon>
        <taxon>Filarioidea</taxon>
        <taxon>Onchocercidae</taxon>
        <taxon>Onchocerca</taxon>
    </lineage>
</organism>
<evidence type="ECO:0000313" key="10">
    <source>
        <dbReference type="Proteomes" id="UP000271087"/>
    </source>
</evidence>
<dbReference type="Gene3D" id="3.30.200.20">
    <property type="entry name" value="Phosphorylase Kinase, domain 1"/>
    <property type="match status" value="1"/>
</dbReference>
<reference evidence="9 10" key="2">
    <citation type="submission" date="2018-08" db="EMBL/GenBank/DDBJ databases">
        <authorList>
            <person name="Laetsch R D."/>
            <person name="Stevens L."/>
            <person name="Kumar S."/>
            <person name="Blaxter L. M."/>
        </authorList>
    </citation>
    <scope>NUCLEOTIDE SEQUENCE [LARGE SCALE GENOMIC DNA]</scope>
</reference>
<dbReference type="InterPro" id="IPR011009">
    <property type="entry name" value="Kinase-like_dom_sf"/>
</dbReference>
<keyword evidence="5" id="KW-0418">Kinase</keyword>
<keyword evidence="4" id="KW-0547">Nucleotide-binding</keyword>
<evidence type="ECO:0000256" key="3">
    <source>
        <dbReference type="ARBA" id="ARBA00022679"/>
    </source>
</evidence>
<dbReference type="InterPro" id="IPR000210">
    <property type="entry name" value="BTB/POZ_dom"/>
</dbReference>
<comment type="similarity">
    <text evidence="1">Belongs to the fructosamine kinase family.</text>
</comment>
<dbReference type="Pfam" id="PF03881">
    <property type="entry name" value="Fructosamin_kin"/>
    <property type="match status" value="1"/>
</dbReference>
<protein>
    <recommendedName>
        <fullName evidence="2">protein-ribulosamine 3-kinase</fullName>
        <ecNumber evidence="2">2.7.1.172</ecNumber>
    </recommendedName>
</protein>
<dbReference type="OrthoDB" id="5787100at2759"/>
<dbReference type="EMBL" id="UYRW01000200">
    <property type="protein sequence ID" value="VDK64407.1"/>
    <property type="molecule type" value="Genomic_DNA"/>
</dbReference>
<comment type="catalytic activity">
    <reaction evidence="7">
        <text>N(6)-D-ribulosyl-L-lysyl-[protein] + ATP = N(6)-(3-O-phospho-D-ribulosyl)-L-lysyl-[protein] + ADP + H(+)</text>
        <dbReference type="Rhea" id="RHEA:48432"/>
        <dbReference type="Rhea" id="RHEA-COMP:12103"/>
        <dbReference type="Rhea" id="RHEA-COMP:12104"/>
        <dbReference type="ChEBI" id="CHEBI:15378"/>
        <dbReference type="ChEBI" id="CHEBI:30616"/>
        <dbReference type="ChEBI" id="CHEBI:90418"/>
        <dbReference type="ChEBI" id="CHEBI:90420"/>
        <dbReference type="ChEBI" id="CHEBI:456216"/>
        <dbReference type="EC" id="2.7.1.172"/>
    </reaction>
    <physiologicalReaction direction="left-to-right" evidence="7">
        <dbReference type="Rhea" id="RHEA:48433"/>
    </physiologicalReaction>
</comment>
<dbReference type="PANTHER" id="PTHR12149">
    <property type="entry name" value="FRUCTOSAMINE 3 KINASE-RELATED PROTEIN"/>
    <property type="match status" value="1"/>
</dbReference>
<dbReference type="InterPro" id="IPR011333">
    <property type="entry name" value="SKP1/BTB/POZ_sf"/>
</dbReference>
<feature type="domain" description="BTB" evidence="8">
    <location>
        <begin position="451"/>
        <end position="514"/>
    </location>
</feature>
<accession>A0A182E0R5</accession>
<dbReference type="Proteomes" id="UP000271087">
    <property type="component" value="Unassembled WGS sequence"/>
</dbReference>
<evidence type="ECO:0000256" key="5">
    <source>
        <dbReference type="ARBA" id="ARBA00022777"/>
    </source>
</evidence>
<gene>
    <name evidence="9" type="ORF">NOO_LOCUS1546</name>
</gene>
<name>A0A182E0R5_ONCOC</name>
<dbReference type="AlphaFoldDB" id="A0A182E0R5"/>
<keyword evidence="10" id="KW-1185">Reference proteome</keyword>